<reference evidence="2 3" key="1">
    <citation type="journal article" date="2019" name="Commun. Biol.">
        <title>The bagworm genome reveals a unique fibroin gene that provides high tensile strength.</title>
        <authorList>
            <person name="Kono N."/>
            <person name="Nakamura H."/>
            <person name="Ohtoshi R."/>
            <person name="Tomita M."/>
            <person name="Numata K."/>
            <person name="Arakawa K."/>
        </authorList>
    </citation>
    <scope>NUCLEOTIDE SEQUENCE [LARGE SCALE GENOMIC DNA]</scope>
</reference>
<protein>
    <submittedName>
        <fullName evidence="2">Uncharacterized protein</fullName>
    </submittedName>
</protein>
<name>A0A4C1ZLK8_EUMVA</name>
<evidence type="ECO:0000256" key="1">
    <source>
        <dbReference type="SAM" id="MobiDB-lite"/>
    </source>
</evidence>
<accession>A0A4C1ZLK8</accession>
<dbReference type="EMBL" id="BGZK01001864">
    <property type="protein sequence ID" value="GBP87497.1"/>
    <property type="molecule type" value="Genomic_DNA"/>
</dbReference>
<evidence type="ECO:0000313" key="3">
    <source>
        <dbReference type="Proteomes" id="UP000299102"/>
    </source>
</evidence>
<feature type="region of interest" description="Disordered" evidence="1">
    <location>
        <begin position="53"/>
        <end position="78"/>
    </location>
</feature>
<gene>
    <name evidence="2" type="ORF">EVAR_59991_1</name>
</gene>
<dbReference type="Proteomes" id="UP000299102">
    <property type="component" value="Unassembled WGS sequence"/>
</dbReference>
<comment type="caution">
    <text evidence="2">The sequence shown here is derived from an EMBL/GenBank/DDBJ whole genome shotgun (WGS) entry which is preliminary data.</text>
</comment>
<proteinExistence type="predicted"/>
<feature type="compositionally biased region" description="Basic and acidic residues" evidence="1">
    <location>
        <begin position="62"/>
        <end position="72"/>
    </location>
</feature>
<sequence>MKHPGQTLNFNPIFTFIFNLSPVPNFDPGPGSAYDSGPFLDFSPCPALNFNSATSPSSNLNKAREGAIDEPRPAGGRRPLIKTTKQNNLLRRPAHVKIHTMPPVYGAASVCAKCELIKSRGADTAAHKLNGAVNCTRAPIVAVRRARRPPAPAAPPTNVSLFRYKNEQQFSQRIEEHVRTLDPDVVVRLVTMPFSSSRPSLGPHGGPKQAEHGTGTRESVSRLARFHSKRELSART</sequence>
<organism evidence="2 3">
    <name type="scientific">Eumeta variegata</name>
    <name type="common">Bagworm moth</name>
    <name type="synonym">Eumeta japonica</name>
    <dbReference type="NCBI Taxonomy" id="151549"/>
    <lineage>
        <taxon>Eukaryota</taxon>
        <taxon>Metazoa</taxon>
        <taxon>Ecdysozoa</taxon>
        <taxon>Arthropoda</taxon>
        <taxon>Hexapoda</taxon>
        <taxon>Insecta</taxon>
        <taxon>Pterygota</taxon>
        <taxon>Neoptera</taxon>
        <taxon>Endopterygota</taxon>
        <taxon>Lepidoptera</taxon>
        <taxon>Glossata</taxon>
        <taxon>Ditrysia</taxon>
        <taxon>Tineoidea</taxon>
        <taxon>Psychidae</taxon>
        <taxon>Oiketicinae</taxon>
        <taxon>Eumeta</taxon>
    </lineage>
</organism>
<keyword evidence="3" id="KW-1185">Reference proteome</keyword>
<dbReference type="AlphaFoldDB" id="A0A4C1ZLK8"/>
<feature type="region of interest" description="Disordered" evidence="1">
    <location>
        <begin position="196"/>
        <end position="236"/>
    </location>
</feature>
<evidence type="ECO:0000313" key="2">
    <source>
        <dbReference type="EMBL" id="GBP87497.1"/>
    </source>
</evidence>